<keyword evidence="3" id="KW-0256">Endoplasmic reticulum</keyword>
<reference evidence="12" key="1">
    <citation type="journal article" date="2013" name="Genome Biol. Evol.">
        <title>Punctuated emergences of genetic and phenotypic innovations in eumetazoan, bilaterian, euteleostome, and hominidae ancestors.</title>
        <authorList>
            <person name="Wenger Y."/>
            <person name="Galliot B."/>
        </authorList>
    </citation>
    <scope>NUCLEOTIDE SEQUENCE</scope>
    <source>
        <tissue evidence="12">Whole animals</tissue>
    </source>
</reference>
<dbReference type="OrthoDB" id="8118055at2759"/>
<dbReference type="InterPro" id="IPR036026">
    <property type="entry name" value="Seven-hairpin_glycosidases"/>
</dbReference>
<comment type="subcellular location">
    <subcellularLocation>
        <location evidence="1">Endoplasmic reticulum</location>
    </subcellularLocation>
</comment>
<evidence type="ECO:0000259" key="11">
    <source>
        <dbReference type="Pfam" id="PF17906"/>
    </source>
</evidence>
<dbReference type="GO" id="GO:0016020">
    <property type="term" value="C:membrane"/>
    <property type="evidence" value="ECO:0007669"/>
    <property type="project" value="InterPro"/>
</dbReference>
<gene>
    <name evidence="12" type="primary">EDEM3</name>
</gene>
<dbReference type="GO" id="GO:1904380">
    <property type="term" value="P:endoplasmic reticulum mannose trimming"/>
    <property type="evidence" value="ECO:0007669"/>
    <property type="project" value="InterPro"/>
</dbReference>
<feature type="active site" description="Proton donor" evidence="5">
    <location>
        <position position="379"/>
    </location>
</feature>
<dbReference type="InterPro" id="IPR044674">
    <property type="entry name" value="EDEM1/2/3"/>
</dbReference>
<evidence type="ECO:0000256" key="4">
    <source>
        <dbReference type="ARBA" id="ARBA00023180"/>
    </source>
</evidence>
<feature type="domain" description="PA" evidence="10">
    <location>
        <begin position="702"/>
        <end position="786"/>
    </location>
</feature>
<dbReference type="Gene3D" id="3.50.30.30">
    <property type="match status" value="1"/>
</dbReference>
<keyword evidence="7" id="KW-0378">Hydrolase</keyword>
<dbReference type="EMBL" id="HAAD01001289">
    <property type="protein sequence ID" value="CDG67521.1"/>
    <property type="molecule type" value="mRNA"/>
</dbReference>
<dbReference type="GO" id="GO:0005509">
    <property type="term" value="F:calcium ion binding"/>
    <property type="evidence" value="ECO:0007669"/>
    <property type="project" value="InterPro"/>
</dbReference>
<evidence type="ECO:0000256" key="7">
    <source>
        <dbReference type="RuleBase" id="RU361193"/>
    </source>
</evidence>
<dbReference type="Pfam" id="PF01532">
    <property type="entry name" value="Glyco_hydro_47"/>
    <property type="match status" value="1"/>
</dbReference>
<dbReference type="InterPro" id="IPR001382">
    <property type="entry name" value="Glyco_hydro_47"/>
</dbReference>
<proteinExistence type="evidence at transcript level"/>
<feature type="domain" description="Mos1 transposase HTH" evidence="11">
    <location>
        <begin position="3"/>
        <end position="51"/>
    </location>
</feature>
<accession>T2M636</accession>
<evidence type="ECO:0000256" key="5">
    <source>
        <dbReference type="PIRSR" id="PIRSR601382-1"/>
    </source>
</evidence>
<dbReference type="InterPro" id="IPR012341">
    <property type="entry name" value="6hp_glycosidase-like_sf"/>
</dbReference>
<feature type="non-terminal residue" evidence="12">
    <location>
        <position position="1"/>
    </location>
</feature>
<dbReference type="InterPro" id="IPR003137">
    <property type="entry name" value="PA_domain"/>
</dbReference>
<dbReference type="SUPFAM" id="SSF48225">
    <property type="entry name" value="Seven-hairpin glycosidases"/>
    <property type="match status" value="1"/>
</dbReference>
<evidence type="ECO:0000256" key="8">
    <source>
        <dbReference type="SAM" id="Coils"/>
    </source>
</evidence>
<dbReference type="EC" id="3.2.1.-" evidence="7"/>
<evidence type="ECO:0000313" key="12">
    <source>
        <dbReference type="EMBL" id="CDG67521.1"/>
    </source>
</evidence>
<feature type="region of interest" description="Disordered" evidence="9">
    <location>
        <begin position="989"/>
        <end position="1037"/>
    </location>
</feature>
<keyword evidence="6" id="KW-0479">Metal-binding</keyword>
<feature type="active site" evidence="5">
    <location>
        <position position="285"/>
    </location>
</feature>
<dbReference type="Pfam" id="PF17906">
    <property type="entry name" value="HTH_48"/>
    <property type="match status" value="1"/>
</dbReference>
<evidence type="ECO:0000256" key="3">
    <source>
        <dbReference type="ARBA" id="ARBA00022824"/>
    </source>
</evidence>
<comment type="similarity">
    <text evidence="2 7">Belongs to the glycosyl hydrolase 47 family.</text>
</comment>
<organism evidence="12">
    <name type="scientific">Hydra vulgaris</name>
    <name type="common">Hydra</name>
    <name type="synonym">Hydra attenuata</name>
    <dbReference type="NCBI Taxonomy" id="6087"/>
    <lineage>
        <taxon>Eukaryota</taxon>
        <taxon>Metazoa</taxon>
        <taxon>Cnidaria</taxon>
        <taxon>Hydrozoa</taxon>
        <taxon>Hydroidolina</taxon>
        <taxon>Anthoathecata</taxon>
        <taxon>Aplanulata</taxon>
        <taxon>Hydridae</taxon>
        <taxon>Hydra</taxon>
    </lineage>
</organism>
<dbReference type="PANTHER" id="PTHR45679">
    <property type="entry name" value="ER DEGRADATION-ENHANCING ALPHA-MANNOSIDASE-LIKE PROTEIN 2"/>
    <property type="match status" value="1"/>
</dbReference>
<dbReference type="GO" id="GO:0004571">
    <property type="term" value="F:mannosyl-oligosaccharide 1,2-alpha-mannosidase activity"/>
    <property type="evidence" value="ECO:0007669"/>
    <property type="project" value="InterPro"/>
</dbReference>
<evidence type="ECO:0000256" key="1">
    <source>
        <dbReference type="ARBA" id="ARBA00004240"/>
    </source>
</evidence>
<feature type="active site" evidence="5">
    <location>
        <position position="397"/>
    </location>
</feature>
<protein>
    <recommendedName>
        <fullName evidence="7">alpha-1,2-Mannosidase</fullName>
        <ecNumber evidence="7">3.2.1.-</ecNumber>
    </recommendedName>
</protein>
<dbReference type="PRINTS" id="PR00747">
    <property type="entry name" value="GLYHDRLASE47"/>
</dbReference>
<dbReference type="Pfam" id="PF02225">
    <property type="entry name" value="PA"/>
    <property type="match status" value="1"/>
</dbReference>
<dbReference type="InterPro" id="IPR046450">
    <property type="entry name" value="PA_dom_sf"/>
</dbReference>
<keyword evidence="4" id="KW-0325">Glycoprotein</keyword>
<evidence type="ECO:0000256" key="6">
    <source>
        <dbReference type="PIRSR" id="PIRSR601382-2"/>
    </source>
</evidence>
<keyword evidence="7" id="KW-0326">Glycosidase</keyword>
<evidence type="ECO:0000256" key="2">
    <source>
        <dbReference type="ARBA" id="ARBA00007658"/>
    </source>
</evidence>
<dbReference type="InterPro" id="IPR041426">
    <property type="entry name" value="Mos1_HTH"/>
</dbReference>
<feature type="region of interest" description="Disordered" evidence="9">
    <location>
        <begin position="545"/>
        <end position="564"/>
    </location>
</feature>
<keyword evidence="8" id="KW-0175">Coiled coil</keyword>
<dbReference type="PANTHER" id="PTHR45679:SF2">
    <property type="entry name" value="ER DEGRADATION-ENHANCING ALPHA-MANNOSIDASE-LIKE PROTEIN 3"/>
    <property type="match status" value="1"/>
</dbReference>
<comment type="cofactor">
    <cofactor evidence="6">
        <name>Ca(2+)</name>
        <dbReference type="ChEBI" id="CHEBI:29108"/>
    </cofactor>
</comment>
<evidence type="ECO:0000256" key="9">
    <source>
        <dbReference type="SAM" id="MobiDB-lite"/>
    </source>
</evidence>
<feature type="coiled-coil region" evidence="8">
    <location>
        <begin position="946"/>
        <end position="980"/>
    </location>
</feature>
<keyword evidence="6" id="KW-0106">Calcium</keyword>
<dbReference type="GO" id="GO:0005975">
    <property type="term" value="P:carbohydrate metabolic process"/>
    <property type="evidence" value="ECO:0007669"/>
    <property type="project" value="InterPro"/>
</dbReference>
<feature type="active site" description="Proton donor" evidence="5">
    <location>
        <position position="138"/>
    </location>
</feature>
<sequence>MGKTEIRAVIKYQYLKGLKPQEIINDFNKTLGSSAPSKTTVYDCYNEFKRGRSSTSDAECSGRPKEVTTEEMIEKIYDIVIENLHGKNIKNTDYFSLTLIDTLDTLAVLGRIDEFEEQVRFVIQNVSFNTDVVVSVFETNIRVLGGLLGAHFMSIEIKMSGKGMLWYQNELLSKAVDIGDRLLAAFNTTTGIPYPKVNLKYGVNTPYSRVGHETDTCTACAGTMIMEFGALSRLTGNQIYEDKAHKAMEALWMYRSRHSDLVGTTINIHNGNWIRRDSGVGAGIDSYYEYCLKAYILLGDETYLDKFNKHYESIKRYIQRGSMFIDVMMHQPDQPVRSHMDALQAFWPGLLVLKGDLQSAIETHEMLYSVAKKFKFLPEAFTSNFDLHWAQHPLRPEFIESTYFLYQATKDDYYLYAGRHVLETLEEHARVPCGFAALTDVRTFRHEDKMDSFVLAETFKYLYLLFSTEAEHLIDIHDYIFTTEAHLLPLHLSSIPNDRQLSSTKMPYNHDRKEKPIQEDTCPNIVHSYLNLRSFAESIRDNVKKSPSDQSIKTSCKPIQPENSSQSTVSFVFDLGKAKLAFTGQRKLRAEEFQIGNEEHVKILRQLGILVVSSENGKVQLVQQAGTAASVQDAQEGIVFMQEMIQLAKEKGATADIQPSVVQILNGGKVVKQFNAGSAQFGADLTKLSTGVSGEAIETEPFRACKEIRNTDQITNRIAVIERSECMFIDKVRLAQLHGAKAVVIIDHVEGSTSASSQLFGMSGDSNSNDVTIPSVFLYKKEGDELRSLMKQSENTKIEIKIAHKKSDEKDLLNTFSSEEINQNADKPNDVSYMSEVFKNNMIPIGDPTEVSSTVDGVLTTITTRDFMKFDSNNILKKITETTEKICPTLQCDVGVRVLVKTKEEDYFDFNKILSKETGMEVGTDQNQERNLKDFSKILHQTLGDLKDKKIKNEFLDNALAELKMMASDVLSNIEKLKNEILHDIKPVKEGNTDSSKMLEHAKDNDLNSHIEKKLAETKLESDDELTKFPRTKNGEN</sequence>
<feature type="binding site" evidence="6">
    <location>
        <position position="483"/>
    </location>
    <ligand>
        <name>Ca(2+)</name>
        <dbReference type="ChEBI" id="CHEBI:29108"/>
    </ligand>
</feature>
<dbReference type="GO" id="GO:0044322">
    <property type="term" value="C:endoplasmic reticulum quality control compartment"/>
    <property type="evidence" value="ECO:0007669"/>
    <property type="project" value="GOC"/>
</dbReference>
<evidence type="ECO:0000259" key="10">
    <source>
        <dbReference type="Pfam" id="PF02225"/>
    </source>
</evidence>
<dbReference type="Gene3D" id="1.50.10.10">
    <property type="match status" value="1"/>
</dbReference>
<dbReference type="AlphaFoldDB" id="T2M636"/>
<name>T2M636_HYDVU</name>
<dbReference type="SUPFAM" id="SSF52025">
    <property type="entry name" value="PA domain"/>
    <property type="match status" value="1"/>
</dbReference>